<dbReference type="SUPFAM" id="SSF52833">
    <property type="entry name" value="Thioredoxin-like"/>
    <property type="match status" value="1"/>
</dbReference>
<dbReference type="PRINTS" id="PR00160">
    <property type="entry name" value="GLUTAREDOXIN"/>
</dbReference>
<keyword evidence="1" id="KW-0472">Membrane</keyword>
<gene>
    <name evidence="3" type="ORF">R3P38DRAFT_3040754</name>
</gene>
<dbReference type="InterPro" id="IPR014025">
    <property type="entry name" value="Glutaredoxin_subgr"/>
</dbReference>
<protein>
    <submittedName>
        <fullName evidence="3">Glutaredoxin domain protein</fullName>
    </submittedName>
</protein>
<dbReference type="GO" id="GO:0005796">
    <property type="term" value="C:Golgi lumen"/>
    <property type="evidence" value="ECO:0007669"/>
    <property type="project" value="TreeGrafter"/>
</dbReference>
<dbReference type="GO" id="GO:0034599">
    <property type="term" value="P:cellular response to oxidative stress"/>
    <property type="evidence" value="ECO:0007669"/>
    <property type="project" value="TreeGrafter"/>
</dbReference>
<dbReference type="AlphaFoldDB" id="A0AAW0AAZ0"/>
<feature type="transmembrane region" description="Helical" evidence="1">
    <location>
        <begin position="21"/>
        <end position="39"/>
    </location>
</feature>
<feature type="domain" description="Glutaredoxin" evidence="2">
    <location>
        <begin position="130"/>
        <end position="194"/>
    </location>
</feature>
<evidence type="ECO:0000259" key="2">
    <source>
        <dbReference type="Pfam" id="PF00462"/>
    </source>
</evidence>
<dbReference type="Proteomes" id="UP001362999">
    <property type="component" value="Unassembled WGS sequence"/>
</dbReference>
<sequence length="225" mass="25097">MDSKKRLSPGPGTSPIRRRRFILVIAAFLCFIYFFGSPFRLPATLRNASGVSRAKIVHLVKGSKSQTAVKVDEIYGLLNLVTGDSEHEHILGHTESFDPTKPVDMALYAAGKEDLDWKERVEELNTRYPVVVFSKSYCPYSKRAKDLLAAYDVSPPPKIIEVDLRDDAIQVKTVLTRLTHHATFPNVIIRGKSIGGSDQLHALHANRSLRRTLEKAGMTVRGDIS</sequence>
<comment type="caution">
    <text evidence="3">The sequence shown here is derived from an EMBL/GenBank/DDBJ whole genome shotgun (WGS) entry which is preliminary data.</text>
</comment>
<dbReference type="GO" id="GO:0000324">
    <property type="term" value="C:fungal-type vacuole"/>
    <property type="evidence" value="ECO:0007669"/>
    <property type="project" value="TreeGrafter"/>
</dbReference>
<dbReference type="Pfam" id="PF00462">
    <property type="entry name" value="Glutaredoxin"/>
    <property type="match status" value="1"/>
</dbReference>
<keyword evidence="1" id="KW-0812">Transmembrane</keyword>
<dbReference type="GO" id="GO:0015038">
    <property type="term" value="F:glutathione disulfide oxidoreductase activity"/>
    <property type="evidence" value="ECO:0007669"/>
    <property type="project" value="TreeGrafter"/>
</dbReference>
<evidence type="ECO:0000256" key="1">
    <source>
        <dbReference type="SAM" id="Phobius"/>
    </source>
</evidence>
<keyword evidence="1" id="KW-1133">Transmembrane helix</keyword>
<evidence type="ECO:0000313" key="3">
    <source>
        <dbReference type="EMBL" id="KAK7005989.1"/>
    </source>
</evidence>
<dbReference type="GO" id="GO:0005801">
    <property type="term" value="C:cis-Golgi network"/>
    <property type="evidence" value="ECO:0007669"/>
    <property type="project" value="TreeGrafter"/>
</dbReference>
<dbReference type="EMBL" id="JAWWNJ010000077">
    <property type="protein sequence ID" value="KAK7005989.1"/>
    <property type="molecule type" value="Genomic_DNA"/>
</dbReference>
<dbReference type="PANTHER" id="PTHR45694">
    <property type="entry name" value="GLUTAREDOXIN 2"/>
    <property type="match status" value="1"/>
</dbReference>
<evidence type="ECO:0000313" key="4">
    <source>
        <dbReference type="Proteomes" id="UP001362999"/>
    </source>
</evidence>
<name>A0AAW0AAZ0_9AGAR</name>
<dbReference type="PANTHER" id="PTHR45694:SF5">
    <property type="entry name" value="GLUTAREDOXIN 2"/>
    <property type="match status" value="1"/>
</dbReference>
<dbReference type="PROSITE" id="PS51354">
    <property type="entry name" value="GLUTAREDOXIN_2"/>
    <property type="match status" value="1"/>
</dbReference>
<proteinExistence type="predicted"/>
<reference evidence="3 4" key="1">
    <citation type="journal article" date="2024" name="J Genomics">
        <title>Draft genome sequencing and assembly of Favolaschia claudopus CIRM-BRFM 2984 isolated from oak limbs.</title>
        <authorList>
            <person name="Navarro D."/>
            <person name="Drula E."/>
            <person name="Chaduli D."/>
            <person name="Cazenave R."/>
            <person name="Ahrendt S."/>
            <person name="Wang J."/>
            <person name="Lipzen A."/>
            <person name="Daum C."/>
            <person name="Barry K."/>
            <person name="Grigoriev I.V."/>
            <person name="Favel A."/>
            <person name="Rosso M.N."/>
            <person name="Martin F."/>
        </authorList>
    </citation>
    <scope>NUCLEOTIDE SEQUENCE [LARGE SCALE GENOMIC DNA]</scope>
    <source>
        <strain evidence="3 4">CIRM-BRFM 2984</strain>
    </source>
</reference>
<keyword evidence="4" id="KW-1185">Reference proteome</keyword>
<dbReference type="InterPro" id="IPR002109">
    <property type="entry name" value="Glutaredoxin"/>
</dbReference>
<organism evidence="3 4">
    <name type="scientific">Favolaschia claudopus</name>
    <dbReference type="NCBI Taxonomy" id="2862362"/>
    <lineage>
        <taxon>Eukaryota</taxon>
        <taxon>Fungi</taxon>
        <taxon>Dikarya</taxon>
        <taxon>Basidiomycota</taxon>
        <taxon>Agaricomycotina</taxon>
        <taxon>Agaricomycetes</taxon>
        <taxon>Agaricomycetidae</taxon>
        <taxon>Agaricales</taxon>
        <taxon>Marasmiineae</taxon>
        <taxon>Mycenaceae</taxon>
        <taxon>Favolaschia</taxon>
    </lineage>
</organism>
<accession>A0AAW0AAZ0</accession>
<dbReference type="Gene3D" id="3.40.30.10">
    <property type="entry name" value="Glutaredoxin"/>
    <property type="match status" value="1"/>
</dbReference>
<dbReference type="CDD" id="cd03419">
    <property type="entry name" value="GRX_GRXh_1_2_like"/>
    <property type="match status" value="1"/>
</dbReference>
<dbReference type="InterPro" id="IPR036249">
    <property type="entry name" value="Thioredoxin-like_sf"/>
</dbReference>